<gene>
    <name evidence="2" type="ORF">QBC34DRAFT_438674</name>
</gene>
<evidence type="ECO:0000256" key="1">
    <source>
        <dbReference type="SAM" id="SignalP"/>
    </source>
</evidence>
<protein>
    <submittedName>
        <fullName evidence="2">Uncharacterized protein</fullName>
    </submittedName>
</protein>
<feature type="signal peptide" evidence="1">
    <location>
        <begin position="1"/>
        <end position="17"/>
    </location>
</feature>
<dbReference type="Proteomes" id="UP001321760">
    <property type="component" value="Unassembled WGS sequence"/>
</dbReference>
<keyword evidence="1" id="KW-0732">Signal</keyword>
<sequence>MHSLTIIATLLLATVSATPLQAPQSLQPRQDPDWAFDVYQSNERCTGARDNYSGNGSLECQRGVFRNGSFGSYTNNGVREGCTVYLYDNDTCDASGIVDVLEAGAPEGCQQPVIVVNDVASFDVVCD</sequence>
<reference evidence="2" key="2">
    <citation type="submission" date="2023-05" db="EMBL/GenBank/DDBJ databases">
        <authorList>
            <consortium name="Lawrence Berkeley National Laboratory"/>
            <person name="Steindorff A."/>
            <person name="Hensen N."/>
            <person name="Bonometti L."/>
            <person name="Westerberg I."/>
            <person name="Brannstrom I.O."/>
            <person name="Guillou S."/>
            <person name="Cros-Aarteil S."/>
            <person name="Calhoun S."/>
            <person name="Haridas S."/>
            <person name="Kuo A."/>
            <person name="Mondo S."/>
            <person name="Pangilinan J."/>
            <person name="Riley R."/>
            <person name="Labutti K."/>
            <person name="Andreopoulos B."/>
            <person name="Lipzen A."/>
            <person name="Chen C."/>
            <person name="Yanf M."/>
            <person name="Daum C."/>
            <person name="Ng V."/>
            <person name="Clum A."/>
            <person name="Ohm R."/>
            <person name="Martin F."/>
            <person name="Silar P."/>
            <person name="Natvig D."/>
            <person name="Lalanne C."/>
            <person name="Gautier V."/>
            <person name="Ament-Velasquez S.L."/>
            <person name="Kruys A."/>
            <person name="Hutchinson M.I."/>
            <person name="Powell A.J."/>
            <person name="Barry K."/>
            <person name="Miller A.N."/>
            <person name="Grigoriev I.V."/>
            <person name="Debuchy R."/>
            <person name="Gladieux P."/>
            <person name="Thoren M.H."/>
            <person name="Johannesson H."/>
        </authorList>
    </citation>
    <scope>NUCLEOTIDE SEQUENCE</scope>
    <source>
        <strain evidence="2">PSN243</strain>
    </source>
</reference>
<feature type="chain" id="PRO_5043922684" evidence="1">
    <location>
        <begin position="18"/>
        <end position="127"/>
    </location>
</feature>
<keyword evidence="3" id="KW-1185">Reference proteome</keyword>
<accession>A0AAV9GN17</accession>
<evidence type="ECO:0000313" key="2">
    <source>
        <dbReference type="EMBL" id="KAK4448895.1"/>
    </source>
</evidence>
<proteinExistence type="predicted"/>
<comment type="caution">
    <text evidence="2">The sequence shown here is derived from an EMBL/GenBank/DDBJ whole genome shotgun (WGS) entry which is preliminary data.</text>
</comment>
<dbReference type="AlphaFoldDB" id="A0AAV9GN17"/>
<organism evidence="2 3">
    <name type="scientific">Podospora aff. communis PSN243</name>
    <dbReference type="NCBI Taxonomy" id="3040156"/>
    <lineage>
        <taxon>Eukaryota</taxon>
        <taxon>Fungi</taxon>
        <taxon>Dikarya</taxon>
        <taxon>Ascomycota</taxon>
        <taxon>Pezizomycotina</taxon>
        <taxon>Sordariomycetes</taxon>
        <taxon>Sordariomycetidae</taxon>
        <taxon>Sordariales</taxon>
        <taxon>Podosporaceae</taxon>
        <taxon>Podospora</taxon>
    </lineage>
</organism>
<dbReference type="EMBL" id="MU865940">
    <property type="protein sequence ID" value="KAK4448895.1"/>
    <property type="molecule type" value="Genomic_DNA"/>
</dbReference>
<reference evidence="2" key="1">
    <citation type="journal article" date="2023" name="Mol. Phylogenet. Evol.">
        <title>Genome-scale phylogeny and comparative genomics of the fungal order Sordariales.</title>
        <authorList>
            <person name="Hensen N."/>
            <person name="Bonometti L."/>
            <person name="Westerberg I."/>
            <person name="Brannstrom I.O."/>
            <person name="Guillou S."/>
            <person name="Cros-Aarteil S."/>
            <person name="Calhoun S."/>
            <person name="Haridas S."/>
            <person name="Kuo A."/>
            <person name="Mondo S."/>
            <person name="Pangilinan J."/>
            <person name="Riley R."/>
            <person name="LaButti K."/>
            <person name="Andreopoulos B."/>
            <person name="Lipzen A."/>
            <person name="Chen C."/>
            <person name="Yan M."/>
            <person name="Daum C."/>
            <person name="Ng V."/>
            <person name="Clum A."/>
            <person name="Steindorff A."/>
            <person name="Ohm R.A."/>
            <person name="Martin F."/>
            <person name="Silar P."/>
            <person name="Natvig D.O."/>
            <person name="Lalanne C."/>
            <person name="Gautier V."/>
            <person name="Ament-Velasquez S.L."/>
            <person name="Kruys A."/>
            <person name="Hutchinson M.I."/>
            <person name="Powell A.J."/>
            <person name="Barry K."/>
            <person name="Miller A.N."/>
            <person name="Grigoriev I.V."/>
            <person name="Debuchy R."/>
            <person name="Gladieux P."/>
            <person name="Hiltunen Thoren M."/>
            <person name="Johannesson H."/>
        </authorList>
    </citation>
    <scope>NUCLEOTIDE SEQUENCE</scope>
    <source>
        <strain evidence="2">PSN243</strain>
    </source>
</reference>
<name>A0AAV9GN17_9PEZI</name>
<evidence type="ECO:0000313" key="3">
    <source>
        <dbReference type="Proteomes" id="UP001321760"/>
    </source>
</evidence>